<proteinExistence type="predicted"/>
<dbReference type="Proteomes" id="UP000738325">
    <property type="component" value="Unassembled WGS sequence"/>
</dbReference>
<keyword evidence="2" id="KW-1185">Reference proteome</keyword>
<accession>A0A9P6UPG4</accession>
<dbReference type="OrthoDB" id="2445470at2759"/>
<evidence type="ECO:0000313" key="2">
    <source>
        <dbReference type="Proteomes" id="UP000738325"/>
    </source>
</evidence>
<gene>
    <name evidence="1" type="ORF">BGZ99_008525</name>
</gene>
<name>A0A9P6UPG4_9FUNG</name>
<reference evidence="1" key="1">
    <citation type="journal article" date="2020" name="Fungal Divers.">
        <title>Resolving the Mortierellaceae phylogeny through synthesis of multi-gene phylogenetics and phylogenomics.</title>
        <authorList>
            <person name="Vandepol N."/>
            <person name="Liber J."/>
            <person name="Desiro A."/>
            <person name="Na H."/>
            <person name="Kennedy M."/>
            <person name="Barry K."/>
            <person name="Grigoriev I.V."/>
            <person name="Miller A.N."/>
            <person name="O'Donnell K."/>
            <person name="Stajich J.E."/>
            <person name="Bonito G."/>
        </authorList>
    </citation>
    <scope>NUCLEOTIDE SEQUENCE</scope>
    <source>
        <strain evidence="1">REB-010B</strain>
    </source>
</reference>
<protein>
    <submittedName>
        <fullName evidence="1">Uncharacterized protein</fullName>
    </submittedName>
</protein>
<sequence>MEAVNDVDMVQAVNIDLKPLVGKFRATELTMGRFMALVHKFPEQYSLAERILKEEEAISVVEDGTERDCVYRLFKTGSVEATTITTTTAATTTAAPAPATAATKIATKTATGGAGVGAKAGAGSGSSVLHTERPFPKPSCREFVIETFDPSGPASSFGRGSVSMSMSMSGSSLGPIGSGGEGGTAPTWYARPLQRRMYACFKDSEVRIVEAIAKDGMFM</sequence>
<dbReference type="AlphaFoldDB" id="A0A9P6UPG4"/>
<dbReference type="EMBL" id="JAAAIP010000665">
    <property type="protein sequence ID" value="KAG0313877.1"/>
    <property type="molecule type" value="Genomic_DNA"/>
</dbReference>
<organism evidence="1 2">
    <name type="scientific">Dissophora globulifera</name>
    <dbReference type="NCBI Taxonomy" id="979702"/>
    <lineage>
        <taxon>Eukaryota</taxon>
        <taxon>Fungi</taxon>
        <taxon>Fungi incertae sedis</taxon>
        <taxon>Mucoromycota</taxon>
        <taxon>Mortierellomycotina</taxon>
        <taxon>Mortierellomycetes</taxon>
        <taxon>Mortierellales</taxon>
        <taxon>Mortierellaceae</taxon>
        <taxon>Dissophora</taxon>
    </lineage>
</organism>
<comment type="caution">
    <text evidence="1">The sequence shown here is derived from an EMBL/GenBank/DDBJ whole genome shotgun (WGS) entry which is preliminary data.</text>
</comment>
<evidence type="ECO:0000313" key="1">
    <source>
        <dbReference type="EMBL" id="KAG0313877.1"/>
    </source>
</evidence>